<name>W9SJG7_9ROSA</name>
<evidence type="ECO:0000313" key="1">
    <source>
        <dbReference type="EMBL" id="EXC11708.1"/>
    </source>
</evidence>
<reference evidence="2" key="1">
    <citation type="submission" date="2013-01" db="EMBL/GenBank/DDBJ databases">
        <title>Draft Genome Sequence of a Mulberry Tree, Morus notabilis C.K. Schneid.</title>
        <authorList>
            <person name="He N."/>
            <person name="Zhao S."/>
        </authorList>
    </citation>
    <scope>NUCLEOTIDE SEQUENCE</scope>
</reference>
<dbReference type="Proteomes" id="UP000030645">
    <property type="component" value="Unassembled WGS sequence"/>
</dbReference>
<dbReference type="AlphaFoldDB" id="W9SJG7"/>
<sequence>MKTTCDYDDALLLIERLKCKETKITFQEHLVVEDHYQVILDSAWLIITPQFLKAPMINPKHIVEVVM</sequence>
<organism evidence="1 2">
    <name type="scientific">Morus notabilis</name>
    <dbReference type="NCBI Taxonomy" id="981085"/>
    <lineage>
        <taxon>Eukaryota</taxon>
        <taxon>Viridiplantae</taxon>
        <taxon>Streptophyta</taxon>
        <taxon>Embryophyta</taxon>
        <taxon>Tracheophyta</taxon>
        <taxon>Spermatophyta</taxon>
        <taxon>Magnoliopsida</taxon>
        <taxon>eudicotyledons</taxon>
        <taxon>Gunneridae</taxon>
        <taxon>Pentapetalae</taxon>
        <taxon>rosids</taxon>
        <taxon>fabids</taxon>
        <taxon>Rosales</taxon>
        <taxon>Moraceae</taxon>
        <taxon>Moreae</taxon>
        <taxon>Morus</taxon>
    </lineage>
</organism>
<dbReference type="EMBL" id="KE345702">
    <property type="protein sequence ID" value="EXC11708.1"/>
    <property type="molecule type" value="Genomic_DNA"/>
</dbReference>
<proteinExistence type="predicted"/>
<protein>
    <submittedName>
        <fullName evidence="1">Uncharacterized protein</fullName>
    </submittedName>
</protein>
<keyword evidence="2" id="KW-1185">Reference proteome</keyword>
<gene>
    <name evidence="1" type="ORF">L484_020758</name>
</gene>
<accession>W9SJG7</accession>
<evidence type="ECO:0000313" key="2">
    <source>
        <dbReference type="Proteomes" id="UP000030645"/>
    </source>
</evidence>